<keyword evidence="11" id="KW-1185">Reference proteome</keyword>
<keyword evidence="5" id="KW-0564">Palmitate</keyword>
<evidence type="ECO:0000313" key="10">
    <source>
        <dbReference type="EMBL" id="SDS54691.1"/>
    </source>
</evidence>
<evidence type="ECO:0000256" key="4">
    <source>
        <dbReference type="ARBA" id="ARBA00022692"/>
    </source>
</evidence>
<accession>A0A1H1T3E3</accession>
<keyword evidence="8" id="KW-0175">Coiled coil</keyword>
<dbReference type="RefSeq" id="WP_093393230.1">
    <property type="nucleotide sequence ID" value="NZ_LT629736.1"/>
</dbReference>
<dbReference type="GO" id="GO:0015562">
    <property type="term" value="F:efflux transmembrane transporter activity"/>
    <property type="evidence" value="ECO:0007669"/>
    <property type="project" value="InterPro"/>
</dbReference>
<feature type="signal peptide" evidence="9">
    <location>
        <begin position="1"/>
        <end position="28"/>
    </location>
</feature>
<reference evidence="11" key="1">
    <citation type="submission" date="2016-10" db="EMBL/GenBank/DDBJ databases">
        <authorList>
            <person name="Varghese N."/>
            <person name="Submissions S."/>
        </authorList>
    </citation>
    <scope>NUCLEOTIDE SEQUENCE [LARGE SCALE GENOMIC DNA]</scope>
    <source>
        <strain evidence="11">NRRL B-51270</strain>
    </source>
</reference>
<dbReference type="Gene3D" id="1.20.1600.10">
    <property type="entry name" value="Outer membrane efflux proteins (OEP)"/>
    <property type="match status" value="1"/>
</dbReference>
<evidence type="ECO:0000256" key="1">
    <source>
        <dbReference type="ARBA" id="ARBA00004442"/>
    </source>
</evidence>
<keyword evidence="7" id="KW-0449">Lipoprotein</keyword>
<dbReference type="OrthoDB" id="5607838at2"/>
<keyword evidence="9" id="KW-0732">Signal</keyword>
<evidence type="ECO:0000256" key="2">
    <source>
        <dbReference type="ARBA" id="ARBA00007613"/>
    </source>
</evidence>
<gene>
    <name evidence="10" type="ORF">SAMN05216421_1724</name>
</gene>
<keyword evidence="3" id="KW-1134">Transmembrane beta strand</keyword>
<evidence type="ECO:0000256" key="6">
    <source>
        <dbReference type="ARBA" id="ARBA00023237"/>
    </source>
</evidence>
<feature type="coiled-coil region" evidence="8">
    <location>
        <begin position="309"/>
        <end position="354"/>
    </location>
</feature>
<comment type="subcellular location">
    <subcellularLocation>
        <location evidence="1">Cell outer membrane</location>
    </subcellularLocation>
</comment>
<evidence type="ECO:0000256" key="8">
    <source>
        <dbReference type="SAM" id="Coils"/>
    </source>
</evidence>
<dbReference type="EMBL" id="LT629736">
    <property type="protein sequence ID" value="SDS54691.1"/>
    <property type="molecule type" value="Genomic_DNA"/>
</dbReference>
<name>A0A1H1T3E3_9GAMM</name>
<dbReference type="Proteomes" id="UP000243207">
    <property type="component" value="Chromosome I"/>
</dbReference>
<dbReference type="STRING" id="487184.SAMN05216421_1724"/>
<evidence type="ECO:0000313" key="11">
    <source>
        <dbReference type="Proteomes" id="UP000243207"/>
    </source>
</evidence>
<feature type="chain" id="PRO_5009260709" evidence="9">
    <location>
        <begin position="29"/>
        <end position="416"/>
    </location>
</feature>
<evidence type="ECO:0000256" key="9">
    <source>
        <dbReference type="SAM" id="SignalP"/>
    </source>
</evidence>
<keyword evidence="3" id="KW-0472">Membrane</keyword>
<evidence type="ECO:0000256" key="7">
    <source>
        <dbReference type="ARBA" id="ARBA00023288"/>
    </source>
</evidence>
<dbReference type="GO" id="GO:0016020">
    <property type="term" value="C:membrane"/>
    <property type="evidence" value="ECO:0007669"/>
    <property type="project" value="UniProtKB-SubCell"/>
</dbReference>
<keyword evidence="6" id="KW-0998">Cell outer membrane</keyword>
<proteinExistence type="inferred from homology"/>
<dbReference type="Pfam" id="PF02321">
    <property type="entry name" value="OEP"/>
    <property type="match status" value="1"/>
</dbReference>
<dbReference type="PANTHER" id="PTHR30203">
    <property type="entry name" value="OUTER MEMBRANE CATION EFFLUX PROTEIN"/>
    <property type="match status" value="1"/>
</dbReference>
<dbReference type="InterPro" id="IPR010131">
    <property type="entry name" value="MdtP/NodT-like"/>
</dbReference>
<sequence>MTPRIFTAPRCAAALLSSLLLLPGASIALTLEQALQLAESEAPALAAQRANFEAARSAAIPAGELPDPQLRLGVQNLPIEGDARWQLGEEAMTMQMVGVMQQVPNRAKREARVDAAEASIAVAAIQQRLTRLQVRQQAAQAWIATLAIERKLELFTQLYRENELLEKAVGASLAGGAGLSSDSIAPRQEALELANQEDLLRRDEAIARAELRRWIGDAAGQALTGDWPQWTDDLSHYQHNLERHPELQVFDPLTRQAEADIAEAVADKTPDWAWGVDYQRRGRGFGDMVSLSVSMDLPVFAGSRQDPKIAAERARLAEVQAQREEVLRMHDRELAEDLAEYQRVDKALERIEQTLLPLAEEKVRLAMADYRGGRGQLSVVIQARQQLVETRLRAVDLARDRALSNARLHFAFGDAP</sequence>
<organism evidence="10 11">
    <name type="scientific">Halopseudomonas xinjiangensis</name>
    <dbReference type="NCBI Taxonomy" id="487184"/>
    <lineage>
        <taxon>Bacteria</taxon>
        <taxon>Pseudomonadati</taxon>
        <taxon>Pseudomonadota</taxon>
        <taxon>Gammaproteobacteria</taxon>
        <taxon>Pseudomonadales</taxon>
        <taxon>Pseudomonadaceae</taxon>
        <taxon>Halopseudomonas</taxon>
    </lineage>
</organism>
<comment type="similarity">
    <text evidence="2">Belongs to the outer membrane factor (OMF) (TC 1.B.17) family.</text>
</comment>
<dbReference type="AlphaFoldDB" id="A0A1H1T3E3"/>
<dbReference type="InterPro" id="IPR003423">
    <property type="entry name" value="OMP_efflux"/>
</dbReference>
<evidence type="ECO:0000256" key="3">
    <source>
        <dbReference type="ARBA" id="ARBA00022452"/>
    </source>
</evidence>
<keyword evidence="4" id="KW-0812">Transmembrane</keyword>
<dbReference type="PANTHER" id="PTHR30203:SF24">
    <property type="entry name" value="BLR4935 PROTEIN"/>
    <property type="match status" value="1"/>
</dbReference>
<evidence type="ECO:0000256" key="5">
    <source>
        <dbReference type="ARBA" id="ARBA00023139"/>
    </source>
</evidence>
<dbReference type="SUPFAM" id="SSF56954">
    <property type="entry name" value="Outer membrane efflux proteins (OEP)"/>
    <property type="match status" value="1"/>
</dbReference>
<protein>
    <submittedName>
        <fullName evidence="10">Outer membrane protein TolC</fullName>
    </submittedName>
</protein>